<keyword evidence="2" id="KW-0964">Secreted</keyword>
<dbReference type="PROSITE" id="PS51323">
    <property type="entry name" value="IGFBP_N_2"/>
    <property type="match status" value="1"/>
</dbReference>
<dbReference type="InterPro" id="IPR011390">
    <property type="entry name" value="IGFBP_rP_mac25"/>
</dbReference>
<dbReference type="GO" id="GO:0001558">
    <property type="term" value="P:regulation of cell growth"/>
    <property type="evidence" value="ECO:0007669"/>
    <property type="project" value="InterPro"/>
</dbReference>
<dbReference type="PANTHER" id="PTHR14186">
    <property type="entry name" value="INSULIN-LIKE GROWTH FACTOR BINDING PROTEIN-RELATED"/>
    <property type="match status" value="1"/>
</dbReference>
<evidence type="ECO:0000259" key="5">
    <source>
        <dbReference type="PROSITE" id="PS51323"/>
    </source>
</evidence>
<dbReference type="Gene3D" id="4.10.40.20">
    <property type="match status" value="1"/>
</dbReference>
<evidence type="ECO:0000256" key="3">
    <source>
        <dbReference type="ARBA" id="ARBA00022729"/>
    </source>
</evidence>
<evidence type="ECO:0000313" key="6">
    <source>
        <dbReference type="EMBL" id="JAG85204.1"/>
    </source>
</evidence>
<dbReference type="SMART" id="SM00121">
    <property type="entry name" value="IB"/>
    <property type="match status" value="1"/>
</dbReference>
<dbReference type="SUPFAM" id="SSF57184">
    <property type="entry name" value="Growth factor receptor domain"/>
    <property type="match status" value="1"/>
</dbReference>
<dbReference type="InterPro" id="IPR000867">
    <property type="entry name" value="IGFBP-like"/>
</dbReference>
<keyword evidence="4" id="KW-1015">Disulfide bond</keyword>
<dbReference type="PANTHER" id="PTHR14186:SF20">
    <property type="entry name" value="CYSTEINE-RICH MOTOR NEURON 1 PROTEIN-LIKE"/>
    <property type="match status" value="1"/>
</dbReference>
<dbReference type="Pfam" id="PF00219">
    <property type="entry name" value="IGFBP"/>
    <property type="match status" value="1"/>
</dbReference>
<reference evidence="6" key="2">
    <citation type="submission" date="2015-01" db="EMBL/GenBank/DDBJ databases">
        <authorList>
            <person name="Oliveira U.C."/>
            <person name="Junqueira-Azevedo I.L.M."/>
        </authorList>
    </citation>
    <scope>NUCLEOTIDE SEQUENCE</scope>
</reference>
<sequence length="79" mass="8589">MSVSALKCRECGTYECKNKSENECPTGLVTNICDCCFVCGKGENEKCGGTWKMLGKCGKGLFCDRDENVPHSAGICKRI</sequence>
<dbReference type="GO" id="GO:0005576">
    <property type="term" value="C:extracellular region"/>
    <property type="evidence" value="ECO:0007669"/>
    <property type="project" value="UniProtKB-SubCell"/>
</dbReference>
<protein>
    <submittedName>
        <fullName evidence="6">TSA: Tityus bahiensis Tbah02469 mRNA sequence</fullName>
    </submittedName>
</protein>
<dbReference type="GO" id="GO:0005520">
    <property type="term" value="F:insulin-like growth factor binding"/>
    <property type="evidence" value="ECO:0007669"/>
    <property type="project" value="InterPro"/>
</dbReference>
<evidence type="ECO:0000256" key="2">
    <source>
        <dbReference type="ARBA" id="ARBA00022525"/>
    </source>
</evidence>
<feature type="non-terminal residue" evidence="6">
    <location>
        <position position="1"/>
    </location>
</feature>
<keyword evidence="3" id="KW-0732">Signal</keyword>
<reference evidence="6" key="1">
    <citation type="journal article" date="2015" name="Toxicon">
        <title>The transcriptome recipe for the venom cocktail of Tityus bahiensis scorpion.</title>
        <authorList>
            <person name="de Oliveira U.C."/>
            <person name="Candido D.M."/>
            <person name="Coronado Dorce V.A."/>
            <person name="Junqueira-de-Azevedo Ide L."/>
        </authorList>
    </citation>
    <scope>NUCLEOTIDE SEQUENCE</scope>
</reference>
<evidence type="ECO:0000256" key="1">
    <source>
        <dbReference type="ARBA" id="ARBA00004613"/>
    </source>
</evidence>
<proteinExistence type="evidence at transcript level"/>
<organism evidence="6">
    <name type="scientific">Tityus bahiensis</name>
    <name type="common">Brazilian scorpion</name>
    <dbReference type="NCBI Taxonomy" id="50343"/>
    <lineage>
        <taxon>Eukaryota</taxon>
        <taxon>Metazoa</taxon>
        <taxon>Ecdysozoa</taxon>
        <taxon>Arthropoda</taxon>
        <taxon>Chelicerata</taxon>
        <taxon>Arachnida</taxon>
        <taxon>Scorpiones</taxon>
        <taxon>Buthida</taxon>
        <taxon>Buthoidea</taxon>
        <taxon>Buthidae</taxon>
        <taxon>Tityus</taxon>
    </lineage>
</organism>
<feature type="domain" description="IGFBP N-terminal" evidence="5">
    <location>
        <begin position="4"/>
        <end position="79"/>
    </location>
</feature>
<dbReference type="EMBL" id="GBXR01000022">
    <property type="protein sequence ID" value="JAG85204.1"/>
    <property type="molecule type" value="mRNA"/>
</dbReference>
<accession>A0A0C9RPB3</accession>
<name>A0A0C9RPB3_TITBA</name>
<dbReference type="AlphaFoldDB" id="A0A0C9RPB3"/>
<comment type="subcellular location">
    <subcellularLocation>
        <location evidence="1">Secreted</location>
    </subcellularLocation>
</comment>
<evidence type="ECO:0000256" key="4">
    <source>
        <dbReference type="ARBA" id="ARBA00023157"/>
    </source>
</evidence>
<dbReference type="InterPro" id="IPR009030">
    <property type="entry name" value="Growth_fac_rcpt_cys_sf"/>
</dbReference>
<dbReference type="GO" id="GO:0009966">
    <property type="term" value="P:regulation of signal transduction"/>
    <property type="evidence" value="ECO:0007669"/>
    <property type="project" value="TreeGrafter"/>
</dbReference>